<feature type="domain" description="Amidohydrolase-related" evidence="6">
    <location>
        <begin position="59"/>
        <end position="390"/>
    </location>
</feature>
<comment type="similarity">
    <text evidence="1 5">Belongs to the metallo-dependent hydrolases superfamily. NagA family.</text>
</comment>
<dbReference type="SUPFAM" id="SSF51338">
    <property type="entry name" value="Composite domain of metallo-dependent hydrolases"/>
    <property type="match status" value="1"/>
</dbReference>
<dbReference type="EC" id="3.5.1.25" evidence="7"/>
<keyword evidence="3 5" id="KW-0378">Hydrolase</keyword>
<dbReference type="CDD" id="cd00854">
    <property type="entry name" value="NagA"/>
    <property type="match status" value="1"/>
</dbReference>
<evidence type="ECO:0000256" key="4">
    <source>
        <dbReference type="ARBA" id="ARBA00023277"/>
    </source>
</evidence>
<protein>
    <submittedName>
        <fullName evidence="7">N-acetylglucosamine-6-phosphate deacetylase</fullName>
        <ecNumber evidence="7">3.5.1.25</ecNumber>
    </submittedName>
</protein>
<dbReference type="GO" id="GO:0008448">
    <property type="term" value="F:N-acetylglucosamine-6-phosphate deacetylase activity"/>
    <property type="evidence" value="ECO:0007669"/>
    <property type="project" value="UniProtKB-EC"/>
</dbReference>
<gene>
    <name evidence="7" type="ORF">J2T15_000335</name>
</gene>
<dbReference type="Pfam" id="PF01979">
    <property type="entry name" value="Amidohydro_1"/>
    <property type="match status" value="1"/>
</dbReference>
<dbReference type="InterPro" id="IPR011059">
    <property type="entry name" value="Metal-dep_hydrolase_composite"/>
</dbReference>
<evidence type="ECO:0000256" key="2">
    <source>
        <dbReference type="ARBA" id="ARBA00022723"/>
    </source>
</evidence>
<evidence type="ECO:0000313" key="7">
    <source>
        <dbReference type="EMBL" id="MDQ0110919.1"/>
    </source>
</evidence>
<evidence type="ECO:0000256" key="3">
    <source>
        <dbReference type="ARBA" id="ARBA00022801"/>
    </source>
</evidence>
<name>A0ABT9TXY7_PAEHA</name>
<evidence type="ECO:0000313" key="8">
    <source>
        <dbReference type="Proteomes" id="UP001229346"/>
    </source>
</evidence>
<keyword evidence="2" id="KW-0479">Metal-binding</keyword>
<dbReference type="PANTHER" id="PTHR11113:SF14">
    <property type="entry name" value="N-ACETYLGLUCOSAMINE-6-PHOSPHATE DEACETYLASE"/>
    <property type="match status" value="1"/>
</dbReference>
<organism evidence="7 8">
    <name type="scientific">Paenibacillus harenae</name>
    <dbReference type="NCBI Taxonomy" id="306543"/>
    <lineage>
        <taxon>Bacteria</taxon>
        <taxon>Bacillati</taxon>
        <taxon>Bacillota</taxon>
        <taxon>Bacilli</taxon>
        <taxon>Bacillales</taxon>
        <taxon>Paenibacillaceae</taxon>
        <taxon>Paenibacillus</taxon>
    </lineage>
</organism>
<dbReference type="PANTHER" id="PTHR11113">
    <property type="entry name" value="N-ACETYLGLUCOSAMINE-6-PHOSPHATE DEACETYLASE"/>
    <property type="match status" value="1"/>
</dbReference>
<dbReference type="Proteomes" id="UP001229346">
    <property type="component" value="Unassembled WGS sequence"/>
</dbReference>
<dbReference type="EMBL" id="JAUSSU010000001">
    <property type="protein sequence ID" value="MDQ0110919.1"/>
    <property type="molecule type" value="Genomic_DNA"/>
</dbReference>
<dbReference type="InterPro" id="IPR006680">
    <property type="entry name" value="Amidohydro-rel"/>
</dbReference>
<dbReference type="PIRSF" id="PIRSF038994">
    <property type="entry name" value="NagA"/>
    <property type="match status" value="1"/>
</dbReference>
<dbReference type="Gene3D" id="2.30.40.10">
    <property type="entry name" value="Urease, subunit C, domain 1"/>
    <property type="match status" value="1"/>
</dbReference>
<dbReference type="SUPFAM" id="SSF51556">
    <property type="entry name" value="Metallo-dependent hydrolases"/>
    <property type="match status" value="1"/>
</dbReference>
<proteinExistence type="inferred from homology"/>
<evidence type="ECO:0000259" key="6">
    <source>
        <dbReference type="Pfam" id="PF01979"/>
    </source>
</evidence>
<evidence type="ECO:0000256" key="1">
    <source>
        <dbReference type="ARBA" id="ARBA00010716"/>
    </source>
</evidence>
<dbReference type="NCBIfam" id="TIGR00221">
    <property type="entry name" value="nagA"/>
    <property type="match status" value="1"/>
</dbReference>
<keyword evidence="4 5" id="KW-0119">Carbohydrate metabolism</keyword>
<accession>A0ABT9TXY7</accession>
<dbReference type="InterPro" id="IPR003764">
    <property type="entry name" value="GlcNAc_6-P_deAcase"/>
</dbReference>
<dbReference type="RefSeq" id="WP_307200398.1">
    <property type="nucleotide sequence ID" value="NZ_JAUSSU010000001.1"/>
</dbReference>
<evidence type="ECO:0000256" key="5">
    <source>
        <dbReference type="PIRNR" id="PIRNR038994"/>
    </source>
</evidence>
<keyword evidence="8" id="KW-1185">Reference proteome</keyword>
<sequence length="395" mass="42506">MKENEYTNRFTLCNVRIVLEDRIEEGSVVIANGLIERIDVGSKAESGADRSVIDGEGGYVLPGFIDMHVHGGFGADFMDASRDSYDKITGFHAANGTTTMLATTMTAPKSSIEAVLEAAAEYRSAGMPYAALHGVHLEGPFISEKWPGAQNPAYILNPQLSWMQEWAERWPGLISQLTLAPEKEGSVETIAWTSQNGIVTACGHTDALYTEIEAAADAGLSQAVHTYNAMRGLHHREPGTLGAVLTDNRIHAELIADGHHVHPVAIRLLVAAKPADKVILITDAMSAAGMPDGQYELGALPVIVKDGVARLAEGKALAGSSLTMIGAFRFMLEHTDLTIPQISRMASGNAARQLRIDDRTGSIAIGKQADLVLTDADLNVRRTWVQGRTVFARKE</sequence>
<comment type="caution">
    <text evidence="7">The sequence shown here is derived from an EMBL/GenBank/DDBJ whole genome shotgun (WGS) entry which is preliminary data.</text>
</comment>
<dbReference type="InterPro" id="IPR032466">
    <property type="entry name" value="Metal_Hydrolase"/>
</dbReference>
<reference evidence="7 8" key="1">
    <citation type="submission" date="2023-07" db="EMBL/GenBank/DDBJ databases">
        <title>Sorghum-associated microbial communities from plants grown in Nebraska, USA.</title>
        <authorList>
            <person name="Schachtman D."/>
        </authorList>
    </citation>
    <scope>NUCLEOTIDE SEQUENCE [LARGE SCALE GENOMIC DNA]</scope>
    <source>
        <strain evidence="7 8">CC482</strain>
    </source>
</reference>
<dbReference type="Gene3D" id="3.20.20.140">
    <property type="entry name" value="Metal-dependent hydrolases"/>
    <property type="match status" value="1"/>
</dbReference>